<reference evidence="1" key="1">
    <citation type="submission" date="2022-07" db="EMBL/GenBank/DDBJ databases">
        <title>Phylogenomic reconstructions and comparative analyses of Kickxellomycotina fungi.</title>
        <authorList>
            <person name="Reynolds N.K."/>
            <person name="Stajich J.E."/>
            <person name="Barry K."/>
            <person name="Grigoriev I.V."/>
            <person name="Crous P."/>
            <person name="Smith M.E."/>
        </authorList>
    </citation>
    <scope>NUCLEOTIDE SEQUENCE</scope>
    <source>
        <strain evidence="1">Benny 63K</strain>
    </source>
</reference>
<evidence type="ECO:0000313" key="1">
    <source>
        <dbReference type="EMBL" id="KAJ1897475.1"/>
    </source>
</evidence>
<protein>
    <submittedName>
        <fullName evidence="1">Uncharacterized protein</fullName>
    </submittedName>
</protein>
<proteinExistence type="predicted"/>
<evidence type="ECO:0000313" key="2">
    <source>
        <dbReference type="Proteomes" id="UP001150581"/>
    </source>
</evidence>
<name>A0ACC1IN91_9FUNG</name>
<organism evidence="1 2">
    <name type="scientific">Kickxella alabastrina</name>
    <dbReference type="NCBI Taxonomy" id="61397"/>
    <lineage>
        <taxon>Eukaryota</taxon>
        <taxon>Fungi</taxon>
        <taxon>Fungi incertae sedis</taxon>
        <taxon>Zoopagomycota</taxon>
        <taxon>Kickxellomycotina</taxon>
        <taxon>Kickxellomycetes</taxon>
        <taxon>Kickxellales</taxon>
        <taxon>Kickxellaceae</taxon>
        <taxon>Kickxella</taxon>
    </lineage>
</organism>
<dbReference type="EMBL" id="JANBPG010000331">
    <property type="protein sequence ID" value="KAJ1897475.1"/>
    <property type="molecule type" value="Genomic_DNA"/>
</dbReference>
<accession>A0ACC1IN91</accession>
<gene>
    <name evidence="1" type="ORF">LPJ66_003343</name>
</gene>
<keyword evidence="2" id="KW-1185">Reference proteome</keyword>
<comment type="caution">
    <text evidence="1">The sequence shown here is derived from an EMBL/GenBank/DDBJ whole genome shotgun (WGS) entry which is preliminary data.</text>
</comment>
<dbReference type="Proteomes" id="UP001150581">
    <property type="component" value="Unassembled WGS sequence"/>
</dbReference>
<sequence>MRFTRIATAIALAAVTVQASPRVVTVIRTAESVVNTVVSVTRVHHVTKSSFAPTNSIEKSSTEDTPSSSDLSEGTSASSADEIEPVPSSSSDADTSEAAESPSSSLSSAAPSPTDSGNSDADWITTMVCRINSVRAQRGLQPLGLSPEAISVSQKHSDYQYSTQQMTHNDPAGEIGDRLRDTGISWNSAAENVAAGMETPEQAQQVLENSSGHLANMVSPNMAYFGAGRAGNYYTQSFYSLPGDDRPANVPACN</sequence>